<dbReference type="AlphaFoldDB" id="A0A645HQZ8"/>
<feature type="region of interest" description="Disordered" evidence="1">
    <location>
        <begin position="1"/>
        <end position="35"/>
    </location>
</feature>
<accession>A0A645HQZ8</accession>
<comment type="caution">
    <text evidence="2">The sequence shown here is derived from an EMBL/GenBank/DDBJ whole genome shotgun (WGS) entry which is preliminary data.</text>
</comment>
<proteinExistence type="predicted"/>
<evidence type="ECO:0000256" key="1">
    <source>
        <dbReference type="SAM" id="MobiDB-lite"/>
    </source>
</evidence>
<dbReference type="EMBL" id="VSSQ01097564">
    <property type="protein sequence ID" value="MPN40872.1"/>
    <property type="molecule type" value="Genomic_DNA"/>
</dbReference>
<gene>
    <name evidence="2" type="ORF">SDC9_188412</name>
</gene>
<sequence>MPSPEPAAPAPEAPAETMTPQTTETPVADEPPPRRIVQREGLVRGTVSIQAPSYFSLVSPETKQLINYLISPSPELDLRRFKGMRVIVTGEEGLEERWGNTPVLTIDKIEVVE</sequence>
<name>A0A645HQZ8_9ZZZZ</name>
<feature type="compositionally biased region" description="Low complexity" evidence="1">
    <location>
        <begin position="13"/>
        <end position="26"/>
    </location>
</feature>
<organism evidence="2">
    <name type="scientific">bioreactor metagenome</name>
    <dbReference type="NCBI Taxonomy" id="1076179"/>
    <lineage>
        <taxon>unclassified sequences</taxon>
        <taxon>metagenomes</taxon>
        <taxon>ecological metagenomes</taxon>
    </lineage>
</organism>
<protein>
    <submittedName>
        <fullName evidence="2">Uncharacterized protein</fullName>
    </submittedName>
</protein>
<reference evidence="2" key="1">
    <citation type="submission" date="2019-08" db="EMBL/GenBank/DDBJ databases">
        <authorList>
            <person name="Kucharzyk K."/>
            <person name="Murdoch R.W."/>
            <person name="Higgins S."/>
            <person name="Loffler F."/>
        </authorList>
    </citation>
    <scope>NUCLEOTIDE SEQUENCE</scope>
</reference>
<evidence type="ECO:0000313" key="2">
    <source>
        <dbReference type="EMBL" id="MPN40872.1"/>
    </source>
</evidence>
<feature type="compositionally biased region" description="Pro residues" evidence="1">
    <location>
        <begin position="1"/>
        <end position="12"/>
    </location>
</feature>